<proteinExistence type="predicted"/>
<accession>A0A0F9KJK8</accession>
<protein>
    <submittedName>
        <fullName evidence="1">Uncharacterized protein</fullName>
    </submittedName>
</protein>
<evidence type="ECO:0000313" key="1">
    <source>
        <dbReference type="EMBL" id="KKM74911.1"/>
    </source>
</evidence>
<organism evidence="1">
    <name type="scientific">marine sediment metagenome</name>
    <dbReference type="NCBI Taxonomy" id="412755"/>
    <lineage>
        <taxon>unclassified sequences</taxon>
        <taxon>metagenomes</taxon>
        <taxon>ecological metagenomes</taxon>
    </lineage>
</organism>
<gene>
    <name evidence="1" type="ORF">LCGC14_1395680</name>
</gene>
<name>A0A0F9KJK8_9ZZZZ</name>
<reference evidence="1" key="1">
    <citation type="journal article" date="2015" name="Nature">
        <title>Complex archaea that bridge the gap between prokaryotes and eukaryotes.</title>
        <authorList>
            <person name="Spang A."/>
            <person name="Saw J.H."/>
            <person name="Jorgensen S.L."/>
            <person name="Zaremba-Niedzwiedzka K."/>
            <person name="Martijn J."/>
            <person name="Lind A.E."/>
            <person name="van Eijk R."/>
            <person name="Schleper C."/>
            <person name="Guy L."/>
            <person name="Ettema T.J."/>
        </authorList>
    </citation>
    <scope>NUCLEOTIDE SEQUENCE</scope>
</reference>
<comment type="caution">
    <text evidence="1">The sequence shown here is derived from an EMBL/GenBank/DDBJ whole genome shotgun (WGS) entry which is preliminary data.</text>
</comment>
<sequence length="75" mass="8790">MTMKIKRAITRQYKVTQTLEVLMLRREPRNTSRNRCWQCDGELSTEITIAFTKLGVKYLCEECTDGLKGKAKYEI</sequence>
<dbReference type="EMBL" id="LAZR01009064">
    <property type="protein sequence ID" value="KKM74911.1"/>
    <property type="molecule type" value="Genomic_DNA"/>
</dbReference>
<dbReference type="AlphaFoldDB" id="A0A0F9KJK8"/>